<dbReference type="Proteomes" id="UP001549184">
    <property type="component" value="Unassembled WGS sequence"/>
</dbReference>
<name>A0ABV2JXA6_9GAMM</name>
<feature type="region of interest" description="Disordered" evidence="1">
    <location>
        <begin position="244"/>
        <end position="267"/>
    </location>
</feature>
<gene>
    <name evidence="3" type="ORF">ABIC75_003193</name>
</gene>
<feature type="transmembrane region" description="Helical" evidence="2">
    <location>
        <begin position="76"/>
        <end position="92"/>
    </location>
</feature>
<feature type="compositionally biased region" description="Low complexity" evidence="1">
    <location>
        <begin position="249"/>
        <end position="267"/>
    </location>
</feature>
<comment type="caution">
    <text evidence="3">The sequence shown here is derived from an EMBL/GenBank/DDBJ whole genome shotgun (WGS) entry which is preliminary data.</text>
</comment>
<keyword evidence="2" id="KW-1133">Transmembrane helix</keyword>
<accession>A0ABV2JXA6</accession>
<protein>
    <submittedName>
        <fullName evidence="3">Uncharacterized protein</fullName>
    </submittedName>
</protein>
<reference evidence="3 4" key="1">
    <citation type="submission" date="2024-06" db="EMBL/GenBank/DDBJ databases">
        <title>Sorghum-associated microbial communities from plants grown in Nebraska, USA.</title>
        <authorList>
            <person name="Schachtman D."/>
        </authorList>
    </citation>
    <scope>NUCLEOTIDE SEQUENCE [LARGE SCALE GENOMIC DNA]</scope>
    <source>
        <strain evidence="3 4">1073</strain>
    </source>
</reference>
<organism evidence="3 4">
    <name type="scientific">Dyella japonica</name>
    <dbReference type="NCBI Taxonomy" id="231455"/>
    <lineage>
        <taxon>Bacteria</taxon>
        <taxon>Pseudomonadati</taxon>
        <taxon>Pseudomonadota</taxon>
        <taxon>Gammaproteobacteria</taxon>
        <taxon>Lysobacterales</taxon>
        <taxon>Rhodanobacteraceae</taxon>
        <taxon>Dyella</taxon>
    </lineage>
</organism>
<evidence type="ECO:0000256" key="1">
    <source>
        <dbReference type="SAM" id="MobiDB-lite"/>
    </source>
</evidence>
<keyword evidence="4" id="KW-1185">Reference proteome</keyword>
<keyword evidence="2" id="KW-0812">Transmembrane</keyword>
<evidence type="ECO:0000256" key="2">
    <source>
        <dbReference type="SAM" id="Phobius"/>
    </source>
</evidence>
<evidence type="ECO:0000313" key="3">
    <source>
        <dbReference type="EMBL" id="MET3653457.1"/>
    </source>
</evidence>
<dbReference type="EMBL" id="JBEPMU010000004">
    <property type="protein sequence ID" value="MET3653457.1"/>
    <property type="molecule type" value="Genomic_DNA"/>
</dbReference>
<sequence length="712" mass="76823">MGSPIRLSPWPTAETDYAAELATSSSMEPAANVGMVLPVQFPANPRSAVAMQQAPRSNETRNLTGKVSAMWLLERLWVAALVLVLLGCWLLVRARRRERPQASPLALPRLTDEEVAFLALAWKEEPANDVAPPAAPMDLAPPEESPVDNTVSVLERPIAPAAAPEPSSPLATVFNTLSSPGGVCEQRSIGDALRKQEPIIRAAVDIGEGQGVSFKIASAVEWPLWARLHHSGVGVVSNPTLSASPLEATSTGGNEPSPSSPETPAAPTLESVAPAELVDALEAFLRQHPNDLETKREVGLSLLADAQEQTDELVRATMLDASIRLLREVGDANPEAARGDKLGEACYLRALIGADIDESLLGEAESALRAAMWRDDRLDSAAAWQLQRVLQVSPRGLARERLVERLTETCGLLRKGLDASYGASAWKGALMTAEWRCLVASCQNATERRLRFRELHANWSPAMDRETEAEVLAAWIGLLCAMAESLTGQVAMERYVEAQVALHRLHAAEGGTPRYACAFAETVLGRARLERGPARATLLREAEAMLQPYVDSDDRLRLKACRVALTQAQGSDMVAARPFYLCAIELARPLTAVPTLTTDALRCMLTALLALGEEKDRRVYARCLEIVTDSDDVDSLLLLAECQLRAGDHRAGCLHAELAWRAGGALSPAVLGLWQAAHPAWAAEEGASVEVTKNRQCLRMATSAGDRVRMAV</sequence>
<evidence type="ECO:0000313" key="4">
    <source>
        <dbReference type="Proteomes" id="UP001549184"/>
    </source>
</evidence>
<keyword evidence="2" id="KW-0472">Membrane</keyword>
<proteinExistence type="predicted"/>
<dbReference type="RefSeq" id="WP_354014837.1">
    <property type="nucleotide sequence ID" value="NZ_JBEPMU010000004.1"/>
</dbReference>